<dbReference type="EMBL" id="LR214972">
    <property type="protein sequence ID" value="VEU62825.1"/>
    <property type="molecule type" value="Genomic_DNA"/>
</dbReference>
<dbReference type="Proteomes" id="UP000289952">
    <property type="component" value="Chromosome"/>
</dbReference>
<dbReference type="SUPFAM" id="SSF81336">
    <property type="entry name" value="F1F0 ATP synthase subunit A"/>
    <property type="match status" value="1"/>
</dbReference>
<keyword evidence="4" id="KW-0138">CF(0)</keyword>
<dbReference type="InterPro" id="IPR000568">
    <property type="entry name" value="ATP_synth_F0_asu"/>
</dbReference>
<dbReference type="GO" id="GO:0042777">
    <property type="term" value="P:proton motive force-driven plasma membrane ATP synthesis"/>
    <property type="evidence" value="ECO:0007669"/>
    <property type="project" value="TreeGrafter"/>
</dbReference>
<dbReference type="RefSeq" id="WP_120161078.1">
    <property type="nucleotide sequence ID" value="NZ_AP018135.1"/>
</dbReference>
<evidence type="ECO:0000256" key="3">
    <source>
        <dbReference type="ARBA" id="ARBA00022448"/>
    </source>
</evidence>
<name>A0A224AZD7_9BACT</name>
<evidence type="ECO:0000256" key="2">
    <source>
        <dbReference type="ARBA" id="ARBA00006810"/>
    </source>
</evidence>
<keyword evidence="5" id="KW-0812">Transmembrane</keyword>
<dbReference type="AlphaFoldDB" id="A0A224AZD7"/>
<sequence>MEKFKEVLFNWKQPQLASLFLTVLIVLVLSLLIYFKVKKTNPQKASKGIVLIAEAYVGSIEKTYEAVSGPQDNLNLAKFYILSLGTFLLIGNGVVIFGFEPIVTSFSVPFTLAILTWLGVLVIGTMYSKWRFYAKLLIPTELIGKVSILVSLSFRIYGNIIGGAAILAMAYVSGGILWQKIFSVEYGNDLYFFSLIITPFFHFYFDIFGSTLQAFIFALLTSVYWVSEAGDVKPKKQTTSRKLSFRDWTRRKTQAIY</sequence>
<gene>
    <name evidence="11" type="ORF">NCTC10118_00152</name>
</gene>
<reference evidence="11 12" key="1">
    <citation type="submission" date="2019-01" db="EMBL/GenBank/DDBJ databases">
        <authorList>
            <consortium name="Pathogen Informatics"/>
        </authorList>
    </citation>
    <scope>NUCLEOTIDE SEQUENCE [LARGE SCALE GENOMIC DNA]</scope>
    <source>
        <strain evidence="11 12">NCTC10118</strain>
    </source>
</reference>
<dbReference type="InterPro" id="IPR035908">
    <property type="entry name" value="F0_ATP_A_sf"/>
</dbReference>
<dbReference type="CDD" id="cd00310">
    <property type="entry name" value="ATP-synt_Fo_a_6"/>
    <property type="match status" value="1"/>
</dbReference>
<dbReference type="GO" id="GO:0045259">
    <property type="term" value="C:proton-transporting ATP synthase complex"/>
    <property type="evidence" value="ECO:0007669"/>
    <property type="project" value="UniProtKB-KW"/>
</dbReference>
<protein>
    <submittedName>
        <fullName evidence="11">F0F1 ATP synthase subunit A</fullName>
    </submittedName>
</protein>
<keyword evidence="12" id="KW-1185">Reference proteome</keyword>
<keyword evidence="7" id="KW-1133">Transmembrane helix</keyword>
<evidence type="ECO:0000313" key="11">
    <source>
        <dbReference type="EMBL" id="VEU62825.1"/>
    </source>
</evidence>
<dbReference type="Pfam" id="PF00119">
    <property type="entry name" value="ATP-synt_A"/>
    <property type="match status" value="1"/>
</dbReference>
<evidence type="ECO:0000256" key="9">
    <source>
        <dbReference type="ARBA" id="ARBA00023136"/>
    </source>
</evidence>
<dbReference type="PANTHER" id="PTHR42823:SF3">
    <property type="entry name" value="ATP SYNTHASE SUBUNIT A, CHLOROPLASTIC"/>
    <property type="match status" value="1"/>
</dbReference>
<dbReference type="PANTHER" id="PTHR42823">
    <property type="entry name" value="ATP SYNTHASE SUBUNIT A, CHLOROPLASTIC"/>
    <property type="match status" value="1"/>
</dbReference>
<dbReference type="OrthoDB" id="9789241at2"/>
<dbReference type="GO" id="GO:0046933">
    <property type="term" value="F:proton-transporting ATP synthase activity, rotational mechanism"/>
    <property type="evidence" value="ECO:0007669"/>
    <property type="project" value="TreeGrafter"/>
</dbReference>
<accession>A0A224AZD7</accession>
<keyword evidence="3" id="KW-0813">Transport</keyword>
<evidence type="ECO:0000256" key="10">
    <source>
        <dbReference type="ARBA" id="ARBA00023310"/>
    </source>
</evidence>
<evidence type="ECO:0000256" key="5">
    <source>
        <dbReference type="ARBA" id="ARBA00022692"/>
    </source>
</evidence>
<evidence type="ECO:0000256" key="7">
    <source>
        <dbReference type="ARBA" id="ARBA00022989"/>
    </source>
</evidence>
<evidence type="ECO:0000256" key="6">
    <source>
        <dbReference type="ARBA" id="ARBA00022781"/>
    </source>
</evidence>
<keyword evidence="6" id="KW-0375">Hydrogen ion transport</keyword>
<keyword evidence="10" id="KW-0066">ATP synthesis</keyword>
<evidence type="ECO:0000256" key="8">
    <source>
        <dbReference type="ARBA" id="ARBA00023065"/>
    </source>
</evidence>
<evidence type="ECO:0000313" key="12">
    <source>
        <dbReference type="Proteomes" id="UP000289952"/>
    </source>
</evidence>
<comment type="similarity">
    <text evidence="2">Belongs to the ATPase A chain family.</text>
</comment>
<evidence type="ECO:0000256" key="4">
    <source>
        <dbReference type="ARBA" id="ARBA00022547"/>
    </source>
</evidence>
<keyword evidence="8" id="KW-0406">Ion transport</keyword>
<dbReference type="NCBIfam" id="NF004487">
    <property type="entry name" value="PRK05815.3-5"/>
    <property type="match status" value="1"/>
</dbReference>
<evidence type="ECO:0000256" key="1">
    <source>
        <dbReference type="ARBA" id="ARBA00004141"/>
    </source>
</evidence>
<dbReference type="InterPro" id="IPR045082">
    <property type="entry name" value="ATP_syn_F0_a_bact/chloroplast"/>
</dbReference>
<keyword evidence="9" id="KW-0472">Membrane</keyword>
<dbReference type="Gene3D" id="1.20.120.220">
    <property type="entry name" value="ATP synthase, F0 complex, subunit A"/>
    <property type="match status" value="1"/>
</dbReference>
<dbReference type="GO" id="GO:0005886">
    <property type="term" value="C:plasma membrane"/>
    <property type="evidence" value="ECO:0007669"/>
    <property type="project" value="TreeGrafter"/>
</dbReference>
<proteinExistence type="inferred from homology"/>
<organism evidence="11 12">
    <name type="scientific">Mycoplasmopsis bovirhinis</name>
    <dbReference type="NCBI Taxonomy" id="29553"/>
    <lineage>
        <taxon>Bacteria</taxon>
        <taxon>Bacillati</taxon>
        <taxon>Mycoplasmatota</taxon>
        <taxon>Mycoplasmoidales</taxon>
        <taxon>Metamycoplasmataceae</taxon>
        <taxon>Mycoplasmopsis</taxon>
    </lineage>
</organism>
<comment type="subcellular location">
    <subcellularLocation>
        <location evidence="1">Membrane</location>
        <topology evidence="1">Multi-pass membrane protein</topology>
    </subcellularLocation>
</comment>